<organism evidence="2 3">
    <name type="scientific">Chromatium okenii</name>
    <dbReference type="NCBI Taxonomy" id="61644"/>
    <lineage>
        <taxon>Bacteria</taxon>
        <taxon>Pseudomonadati</taxon>
        <taxon>Pseudomonadota</taxon>
        <taxon>Gammaproteobacteria</taxon>
        <taxon>Chromatiales</taxon>
        <taxon>Chromatiaceae</taxon>
        <taxon>Chromatium</taxon>
    </lineage>
</organism>
<dbReference type="Pfam" id="PF08241">
    <property type="entry name" value="Methyltransf_11"/>
    <property type="match status" value="1"/>
</dbReference>
<dbReference type="GO" id="GO:0032259">
    <property type="term" value="P:methylation"/>
    <property type="evidence" value="ECO:0007669"/>
    <property type="project" value="UniProtKB-KW"/>
</dbReference>
<accession>A0A2S7XN44</accession>
<dbReference type="AlphaFoldDB" id="A0A2S7XN44"/>
<protein>
    <submittedName>
        <fullName evidence="2">SAM-dependent methyltransferase</fullName>
    </submittedName>
</protein>
<dbReference type="PANTHER" id="PTHR43036:SF2">
    <property type="entry name" value="OS04G0481300 PROTEIN"/>
    <property type="match status" value="1"/>
</dbReference>
<keyword evidence="2" id="KW-0808">Transferase</keyword>
<evidence type="ECO:0000313" key="2">
    <source>
        <dbReference type="EMBL" id="PQJ95076.1"/>
    </source>
</evidence>
<name>A0A2S7XN44_9GAMM</name>
<comment type="caution">
    <text evidence="2">The sequence shown here is derived from an EMBL/GenBank/DDBJ whole genome shotgun (WGS) entry which is preliminary data.</text>
</comment>
<dbReference type="PANTHER" id="PTHR43036">
    <property type="entry name" value="OSJNBB0011N17.9 PROTEIN"/>
    <property type="match status" value="1"/>
</dbReference>
<sequence>MPQMDKKTLAKLRCELRWESAIAKHRDCFNTPRLNLWRDFFPPQLENDLMGRSLGEQTHYSFAPGELVEPMNSRQYFRLKPHQFNQRFGNKGLIPQRNGRFYPRGMLQELSTIFAQDCHPFRLIAGAAAEAEFYADLNHPLASYPLDLQVTITGIWAQGEQRGGRSQDVAALLTANGPGMQTRWRDQPTDFWSDMPFMRRDCRSDLAFYDQPRLIAHLDQTAQDELAALHGQLLAPNSQVLDLMSSWQTHLPEELALAELVGLGMNAAELDANPRLTERVVHDLNAMPQLPFAAAQFDAVICSLSIEYLIEPIAVLREVARVLKPGGVCVIGFSNRWFPTKAIQLWEGIHEFERPGLILEYFLAAGGFTELETFSVRGLPRPANDKYADQMALSDPIYAVWGRRSAD</sequence>
<dbReference type="Gene3D" id="3.40.50.150">
    <property type="entry name" value="Vaccinia Virus protein VP39"/>
    <property type="match status" value="1"/>
</dbReference>
<feature type="domain" description="Methyltransferase type 11" evidence="1">
    <location>
        <begin position="258"/>
        <end position="331"/>
    </location>
</feature>
<dbReference type="Gene3D" id="3.10.50.40">
    <property type="match status" value="1"/>
</dbReference>
<dbReference type="Proteomes" id="UP000239936">
    <property type="component" value="Unassembled WGS sequence"/>
</dbReference>
<dbReference type="RefSeq" id="WP_105074132.1">
    <property type="nucleotide sequence ID" value="NZ_PPGH01000037.1"/>
</dbReference>
<evidence type="ECO:0000313" key="3">
    <source>
        <dbReference type="Proteomes" id="UP000239936"/>
    </source>
</evidence>
<dbReference type="EMBL" id="PPGH01000037">
    <property type="protein sequence ID" value="PQJ95076.1"/>
    <property type="molecule type" value="Genomic_DNA"/>
</dbReference>
<dbReference type="OrthoDB" id="939937at2"/>
<dbReference type="GO" id="GO:0003755">
    <property type="term" value="F:peptidyl-prolyl cis-trans isomerase activity"/>
    <property type="evidence" value="ECO:0007669"/>
    <property type="project" value="InterPro"/>
</dbReference>
<reference evidence="2 3" key="1">
    <citation type="submission" date="2018-01" db="EMBL/GenBank/DDBJ databases">
        <title>The complete genome sequence of Chromatium okenii LaCa, a purple sulfur bacterium with a turbulent life.</title>
        <authorList>
            <person name="Luedin S.M."/>
            <person name="Liechti N."/>
            <person name="Storelli N."/>
            <person name="Danza F."/>
            <person name="Wittwer M."/>
            <person name="Pothier J.F."/>
            <person name="Tonolla M.A."/>
        </authorList>
    </citation>
    <scope>NUCLEOTIDE SEQUENCE [LARGE SCALE GENOMIC DNA]</scope>
    <source>
        <strain evidence="2 3">LaCa</strain>
    </source>
</reference>
<evidence type="ECO:0000259" key="1">
    <source>
        <dbReference type="Pfam" id="PF08241"/>
    </source>
</evidence>
<proteinExistence type="predicted"/>
<dbReference type="GO" id="GO:0008757">
    <property type="term" value="F:S-adenosylmethionine-dependent methyltransferase activity"/>
    <property type="evidence" value="ECO:0007669"/>
    <property type="project" value="InterPro"/>
</dbReference>
<dbReference type="SUPFAM" id="SSF53335">
    <property type="entry name" value="S-adenosyl-L-methionine-dependent methyltransferases"/>
    <property type="match status" value="1"/>
</dbReference>
<gene>
    <name evidence="2" type="ORF">CXB77_12190</name>
</gene>
<dbReference type="InterPro" id="IPR013216">
    <property type="entry name" value="Methyltransf_11"/>
</dbReference>
<keyword evidence="3" id="KW-1185">Reference proteome</keyword>
<keyword evidence="2" id="KW-0489">Methyltransferase</keyword>
<dbReference type="InterPro" id="IPR046357">
    <property type="entry name" value="PPIase_dom_sf"/>
</dbReference>
<dbReference type="InterPro" id="IPR029063">
    <property type="entry name" value="SAM-dependent_MTases_sf"/>
</dbReference>
<dbReference type="CDD" id="cd02440">
    <property type="entry name" value="AdoMet_MTases"/>
    <property type="match status" value="1"/>
</dbReference>